<dbReference type="Proteomes" id="UP000005220">
    <property type="component" value="Chromosome 1"/>
</dbReference>
<protein>
    <recommendedName>
        <fullName evidence="3">Replication termination factor 2</fullName>
    </recommendedName>
</protein>
<gene>
    <name evidence="1" type="primary">KAFR0A02990</name>
    <name evidence="1" type="ORF">KAFR_0A02990</name>
</gene>
<accession>H2AMY4</accession>
<dbReference type="STRING" id="1071382.H2AMY4"/>
<dbReference type="OrthoDB" id="247013at2759"/>
<dbReference type="GO" id="GO:0005634">
    <property type="term" value="C:nucleus"/>
    <property type="evidence" value="ECO:0007669"/>
    <property type="project" value="TreeGrafter"/>
</dbReference>
<dbReference type="RefSeq" id="XP_003954869.1">
    <property type="nucleotide sequence ID" value="XM_003954820.1"/>
</dbReference>
<sequence>MGNDGGSINKHSNLKLSLGREDEKINDEDLSQFNTTSRWKYCRLSNKQLELPIVSDYKGNLYNKEAILEWLLSQKKNEYTHSQIEQLKHIRKLNDVVELHNLEEIKVGKEVASLKCSFGEDVFGSNSKTFIYLAKCGDVLPISTVKIQSNGNKCPACAKKFEPIDIIQLNPTSKLDLDKLEKRYKDLQINGFYHNGMQKKRKLKASTSETIASKKRRRTLLP</sequence>
<dbReference type="InParanoid" id="H2AMY4"/>
<evidence type="ECO:0008006" key="3">
    <source>
        <dbReference type="Google" id="ProtNLM"/>
    </source>
</evidence>
<dbReference type="KEGG" id="kaf:KAFR_0A02990"/>
<dbReference type="GeneID" id="13887124"/>
<dbReference type="InterPro" id="IPR006735">
    <property type="entry name" value="Rtf2"/>
</dbReference>
<dbReference type="PANTHER" id="PTHR12775">
    <property type="entry name" value="PROTEIN C20ORF43 HOMOLOG"/>
    <property type="match status" value="1"/>
</dbReference>
<keyword evidence="2" id="KW-1185">Reference proteome</keyword>
<reference evidence="1 2" key="1">
    <citation type="journal article" date="2011" name="Proc. Natl. Acad. Sci. U.S.A.">
        <title>Evolutionary erosion of yeast sex chromosomes by mating-type switching accidents.</title>
        <authorList>
            <person name="Gordon J.L."/>
            <person name="Armisen D."/>
            <person name="Proux-Wera E."/>
            <person name="Oheigeartaigh S.S."/>
            <person name="Byrne K.P."/>
            <person name="Wolfe K.H."/>
        </authorList>
    </citation>
    <scope>NUCLEOTIDE SEQUENCE [LARGE SCALE GENOMIC DNA]</scope>
    <source>
        <strain evidence="2">ATCC 22294 / BCRC 22015 / CBS 2517 / CECT 1963 / NBRC 1671 / NRRL Y-8276</strain>
    </source>
</reference>
<dbReference type="HOGENOM" id="CLU_048955_2_1_1"/>
<dbReference type="eggNOG" id="KOG3113">
    <property type="taxonomic scope" value="Eukaryota"/>
</dbReference>
<dbReference type="Pfam" id="PF04641">
    <property type="entry name" value="Rtf2"/>
    <property type="match status" value="1"/>
</dbReference>
<dbReference type="PANTHER" id="PTHR12775:SF0">
    <property type="entry name" value="REPLICATION TERMINATION FACTOR 2"/>
    <property type="match status" value="1"/>
</dbReference>
<dbReference type="AlphaFoldDB" id="H2AMY4"/>
<evidence type="ECO:0000313" key="2">
    <source>
        <dbReference type="Proteomes" id="UP000005220"/>
    </source>
</evidence>
<dbReference type="GO" id="GO:0006274">
    <property type="term" value="P:DNA replication termination"/>
    <property type="evidence" value="ECO:0007669"/>
    <property type="project" value="TreeGrafter"/>
</dbReference>
<evidence type="ECO:0000313" key="1">
    <source>
        <dbReference type="EMBL" id="CCF55734.1"/>
    </source>
</evidence>
<dbReference type="EMBL" id="HE650821">
    <property type="protein sequence ID" value="CCF55734.1"/>
    <property type="molecule type" value="Genomic_DNA"/>
</dbReference>
<name>H2AMY4_KAZAF</name>
<proteinExistence type="predicted"/>
<organism evidence="1 2">
    <name type="scientific">Kazachstania africana (strain ATCC 22294 / BCRC 22015 / CBS 2517 / CECT 1963 / NBRC 1671 / NRRL Y-8276)</name>
    <name type="common">Yeast</name>
    <name type="synonym">Kluyveromyces africanus</name>
    <dbReference type="NCBI Taxonomy" id="1071382"/>
    <lineage>
        <taxon>Eukaryota</taxon>
        <taxon>Fungi</taxon>
        <taxon>Dikarya</taxon>
        <taxon>Ascomycota</taxon>
        <taxon>Saccharomycotina</taxon>
        <taxon>Saccharomycetes</taxon>
        <taxon>Saccharomycetales</taxon>
        <taxon>Saccharomycetaceae</taxon>
        <taxon>Kazachstania</taxon>
    </lineage>
</organism>